<organism evidence="1 2">
    <name type="scientific">Protopolystoma xenopodis</name>
    <dbReference type="NCBI Taxonomy" id="117903"/>
    <lineage>
        <taxon>Eukaryota</taxon>
        <taxon>Metazoa</taxon>
        <taxon>Spiralia</taxon>
        <taxon>Lophotrochozoa</taxon>
        <taxon>Platyhelminthes</taxon>
        <taxon>Monogenea</taxon>
        <taxon>Polyopisthocotylea</taxon>
        <taxon>Polystomatidea</taxon>
        <taxon>Polystomatidae</taxon>
        <taxon>Protopolystoma</taxon>
    </lineage>
</organism>
<comment type="caution">
    <text evidence="1">The sequence shown here is derived from an EMBL/GenBank/DDBJ whole genome shotgun (WGS) entry which is preliminary data.</text>
</comment>
<proteinExistence type="predicted"/>
<protein>
    <submittedName>
        <fullName evidence="1">Uncharacterized protein</fullName>
    </submittedName>
</protein>
<name>A0A3S5BRN9_9PLAT</name>
<accession>A0A3S5BRN9</accession>
<dbReference type="AlphaFoldDB" id="A0A3S5BRN9"/>
<dbReference type="Proteomes" id="UP000784294">
    <property type="component" value="Unassembled WGS sequence"/>
</dbReference>
<keyword evidence="2" id="KW-1185">Reference proteome</keyword>
<evidence type="ECO:0000313" key="1">
    <source>
        <dbReference type="EMBL" id="VEL36525.1"/>
    </source>
</evidence>
<gene>
    <name evidence="1" type="ORF">PXEA_LOCUS29965</name>
</gene>
<reference evidence="1" key="1">
    <citation type="submission" date="2018-11" db="EMBL/GenBank/DDBJ databases">
        <authorList>
            <consortium name="Pathogen Informatics"/>
        </authorList>
    </citation>
    <scope>NUCLEOTIDE SEQUENCE</scope>
</reference>
<evidence type="ECO:0000313" key="2">
    <source>
        <dbReference type="Proteomes" id="UP000784294"/>
    </source>
</evidence>
<dbReference type="EMBL" id="CAAALY010252461">
    <property type="protein sequence ID" value="VEL36525.1"/>
    <property type="molecule type" value="Genomic_DNA"/>
</dbReference>
<sequence length="77" mass="8227">MGYRKSDNTGLLATAASASQLHLVGEHIVCAGNGHLSNGGGDVSFSVDEWSNDMELDQCVKATCKAGKRYPVFQIRL</sequence>